<dbReference type="Proteomes" id="UP001338137">
    <property type="component" value="Unassembled WGS sequence"/>
</dbReference>
<keyword evidence="1" id="KW-0812">Transmembrane</keyword>
<evidence type="ECO:0008006" key="4">
    <source>
        <dbReference type="Google" id="ProtNLM"/>
    </source>
</evidence>
<feature type="transmembrane region" description="Helical" evidence="1">
    <location>
        <begin position="109"/>
        <end position="133"/>
    </location>
</feature>
<keyword evidence="3" id="KW-1185">Reference proteome</keyword>
<dbReference type="EMBL" id="JARLKY010000065">
    <property type="protein sequence ID" value="MEC0230370.1"/>
    <property type="molecule type" value="Genomic_DNA"/>
</dbReference>
<evidence type="ECO:0000313" key="2">
    <source>
        <dbReference type="EMBL" id="MEC0230370.1"/>
    </source>
</evidence>
<organism evidence="2 3">
    <name type="scientific">Paenibacillus alba</name>
    <dbReference type="NCBI Taxonomy" id="1197127"/>
    <lineage>
        <taxon>Bacteria</taxon>
        <taxon>Bacillati</taxon>
        <taxon>Bacillota</taxon>
        <taxon>Bacilli</taxon>
        <taxon>Bacillales</taxon>
        <taxon>Paenibacillaceae</taxon>
        <taxon>Paenibacillus</taxon>
    </lineage>
</organism>
<feature type="transmembrane region" description="Helical" evidence="1">
    <location>
        <begin position="16"/>
        <end position="35"/>
    </location>
</feature>
<feature type="transmembrane region" description="Helical" evidence="1">
    <location>
        <begin position="80"/>
        <end position="97"/>
    </location>
</feature>
<protein>
    <recommendedName>
        <fullName evidence="4">EXPERA domain-containing protein</fullName>
    </recommendedName>
</protein>
<name>A0ABU6G8T0_9BACL</name>
<evidence type="ECO:0000313" key="3">
    <source>
        <dbReference type="Proteomes" id="UP001338137"/>
    </source>
</evidence>
<dbReference type="RefSeq" id="WP_326074410.1">
    <property type="nucleotide sequence ID" value="NZ_JARLKY010000065.1"/>
</dbReference>
<sequence>MEEVIVYDQGFNGNEWYVIAIIVTAFLFIWVLPNIFTFTQTLYTLLIGIVFGLMFDHTIAIPPFDFYDIGDNSSYEIWDFVSYGMYAPFGYLYIYFYKRLGVHGFYTIPYILAWTVLSIGIEWLGVLVGVFHYKHGYRLYFSIPIYLFLQSVHLFIYSVLFPEPHAIKKTVKKPI</sequence>
<gene>
    <name evidence="2" type="ORF">P4I72_24870</name>
</gene>
<keyword evidence="1" id="KW-1133">Transmembrane helix</keyword>
<feature type="transmembrane region" description="Helical" evidence="1">
    <location>
        <begin position="139"/>
        <end position="160"/>
    </location>
</feature>
<reference evidence="2 3" key="1">
    <citation type="submission" date="2023-03" db="EMBL/GenBank/DDBJ databases">
        <title>Bacillus Genome Sequencing.</title>
        <authorList>
            <person name="Dunlap C."/>
        </authorList>
    </citation>
    <scope>NUCLEOTIDE SEQUENCE [LARGE SCALE GENOMIC DNA]</scope>
    <source>
        <strain evidence="2 3">BD-533</strain>
    </source>
</reference>
<keyword evidence="1" id="KW-0472">Membrane</keyword>
<comment type="caution">
    <text evidence="2">The sequence shown here is derived from an EMBL/GenBank/DDBJ whole genome shotgun (WGS) entry which is preliminary data.</text>
</comment>
<proteinExistence type="predicted"/>
<feature type="transmembrane region" description="Helical" evidence="1">
    <location>
        <begin position="42"/>
        <end position="60"/>
    </location>
</feature>
<evidence type="ECO:0000256" key="1">
    <source>
        <dbReference type="SAM" id="Phobius"/>
    </source>
</evidence>
<accession>A0ABU6G8T0</accession>